<dbReference type="EC" id="1.4.3.16" evidence="4 10"/>
<feature type="domain" description="FAD-dependent oxidoreductase 2 FAD-binding" evidence="12">
    <location>
        <begin position="31"/>
        <end position="401"/>
    </location>
</feature>
<evidence type="ECO:0000256" key="2">
    <source>
        <dbReference type="ARBA" id="ARBA00004950"/>
    </source>
</evidence>
<dbReference type="Pfam" id="PF02910">
    <property type="entry name" value="Succ_DH_flav_C"/>
    <property type="match status" value="1"/>
</dbReference>
<evidence type="ECO:0000256" key="10">
    <source>
        <dbReference type="NCBIfam" id="TIGR00551"/>
    </source>
</evidence>
<dbReference type="Proteomes" id="UP000004310">
    <property type="component" value="Unassembled WGS sequence"/>
</dbReference>
<evidence type="ECO:0000259" key="13">
    <source>
        <dbReference type="Pfam" id="PF02910"/>
    </source>
</evidence>
<dbReference type="PRINTS" id="PR00368">
    <property type="entry name" value="FADPNR"/>
</dbReference>
<evidence type="ECO:0000256" key="9">
    <source>
        <dbReference type="ARBA" id="ARBA00048305"/>
    </source>
</evidence>
<comment type="caution">
    <text evidence="14">The sequence shown here is derived from an EMBL/GenBank/DDBJ whole genome shotgun (WGS) entry which is preliminary data.</text>
</comment>
<gene>
    <name evidence="14" type="ORF">FP2506_18229</name>
</gene>
<evidence type="ECO:0000256" key="7">
    <source>
        <dbReference type="ARBA" id="ARBA00022827"/>
    </source>
</evidence>
<dbReference type="EMBL" id="AATP01000005">
    <property type="protein sequence ID" value="EAU40852.1"/>
    <property type="molecule type" value="Genomic_DNA"/>
</dbReference>
<evidence type="ECO:0000256" key="4">
    <source>
        <dbReference type="ARBA" id="ARBA00012173"/>
    </source>
</evidence>
<comment type="subcellular location">
    <subcellularLocation>
        <location evidence="11">Cytoplasm</location>
    </subcellularLocation>
</comment>
<evidence type="ECO:0000259" key="12">
    <source>
        <dbReference type="Pfam" id="PF00890"/>
    </source>
</evidence>
<dbReference type="Gene3D" id="1.20.58.100">
    <property type="entry name" value="Fumarate reductase/succinate dehydrogenase flavoprotein-like, C-terminal domain"/>
    <property type="match status" value="1"/>
</dbReference>
<evidence type="ECO:0000313" key="15">
    <source>
        <dbReference type="Proteomes" id="UP000004310"/>
    </source>
</evidence>
<comment type="pathway">
    <text evidence="2 11">Cofactor biosynthesis; NAD(+) biosynthesis; iminoaspartate from L-aspartate (oxidase route): step 1/1.</text>
</comment>
<evidence type="ECO:0000256" key="6">
    <source>
        <dbReference type="ARBA" id="ARBA00022642"/>
    </source>
</evidence>
<dbReference type="FunFam" id="3.90.700.10:FF:000002">
    <property type="entry name" value="L-aspartate oxidase"/>
    <property type="match status" value="1"/>
</dbReference>
<dbReference type="InterPro" id="IPR037099">
    <property type="entry name" value="Fum_R/Succ_DH_flav-like_C_sf"/>
</dbReference>
<dbReference type="Gene3D" id="3.50.50.60">
    <property type="entry name" value="FAD/NAD(P)-binding domain"/>
    <property type="match status" value="1"/>
</dbReference>
<sequence length="547" mass="55820">MSSLEKASGMTFHHIPDHFDAVRPSVETPALVIGAGVAGLTTALKLAEHGPVTLVTAAPLGLEAATDWAQGGIAAALGPSDGPEAHARDTVAAGAGLTEPEVALLVATEVRDAVRWLDGLDVPFDRENGGELSLGLEAAHSARRIVKAGGDGTGHAVLKALVGAARANPRITVLERVAATALLKDGEGRVAGALCRAIGGEAFAIAAGATVLATGGLGALYAQTTNPSSATGSGLALAARAGAFLRDMEFVQFHPTAIDIAAMPGAPLPLATEALRGEGAILLNGRGERFMADIPGRELAPRDVVARAIFAERARGDAVTLDATHLGAAIAKRFPTVTGLCRANGIDPAMQAIPVTPAAHYHMGGIETDALGRSSVPGLWAAGECASTGLHGANRLASNSLAEALVFGRRIAEDIAASGPQAGSARLALAGAPLRSPKEREARDALFATRAIMARNVGVSRDVEGLDQAIDDLSPLAARGFAAAEIGLVIARAALAREESRGAHFRTDHPQEDAPVHSRMRLHDLVATHDPHPAAFRSEATSPALAG</sequence>
<evidence type="ECO:0000313" key="14">
    <source>
        <dbReference type="EMBL" id="EAU40852.1"/>
    </source>
</evidence>
<comment type="function">
    <text evidence="11">Catalyzes the oxidation of L-aspartate to iminoaspartate.</text>
</comment>
<feature type="domain" description="Fumarate reductase/succinate dehydrogenase flavoprotein-like C-terminal" evidence="13">
    <location>
        <begin position="485"/>
        <end position="513"/>
    </location>
</feature>
<organism evidence="14 15">
    <name type="scientific">Fulvimarina pelagi HTCC2506</name>
    <dbReference type="NCBI Taxonomy" id="314231"/>
    <lineage>
        <taxon>Bacteria</taxon>
        <taxon>Pseudomonadati</taxon>
        <taxon>Pseudomonadota</taxon>
        <taxon>Alphaproteobacteria</taxon>
        <taxon>Hyphomicrobiales</taxon>
        <taxon>Aurantimonadaceae</taxon>
        <taxon>Fulvimarina</taxon>
    </lineage>
</organism>
<reference evidence="14 15" key="1">
    <citation type="journal article" date="2010" name="J. Bacteriol.">
        <title>Genome sequence of Fulvimarina pelagi HTCC2506T, a Mn(II)-oxidizing alphaproteobacterium possessing an aerobic anoxygenic photosynthetic gene cluster and Xanthorhodopsin.</title>
        <authorList>
            <person name="Kang I."/>
            <person name="Oh H.M."/>
            <person name="Lim S.I."/>
            <person name="Ferriera S."/>
            <person name="Giovannoni S.J."/>
            <person name="Cho J.C."/>
        </authorList>
    </citation>
    <scope>NUCLEOTIDE SEQUENCE [LARGE SCALE GENOMIC DNA]</scope>
    <source>
        <strain evidence="14 15">HTCC2506</strain>
    </source>
</reference>
<dbReference type="InterPro" id="IPR036188">
    <property type="entry name" value="FAD/NAD-bd_sf"/>
</dbReference>
<dbReference type="SUPFAM" id="SSF51905">
    <property type="entry name" value="FAD/NAD(P)-binding domain"/>
    <property type="match status" value="1"/>
</dbReference>
<name>Q0G0Y7_9HYPH</name>
<evidence type="ECO:0000256" key="8">
    <source>
        <dbReference type="ARBA" id="ARBA00023002"/>
    </source>
</evidence>
<dbReference type="GO" id="GO:0005737">
    <property type="term" value="C:cytoplasm"/>
    <property type="evidence" value="ECO:0007669"/>
    <property type="project" value="UniProtKB-SubCell"/>
</dbReference>
<dbReference type="SUPFAM" id="SSF46977">
    <property type="entry name" value="Succinate dehydrogenase/fumarate reductase flavoprotein C-terminal domain"/>
    <property type="match status" value="1"/>
</dbReference>
<dbReference type="SUPFAM" id="SSF56425">
    <property type="entry name" value="Succinate dehydrogenase/fumarate reductase flavoprotein, catalytic domain"/>
    <property type="match status" value="1"/>
</dbReference>
<dbReference type="NCBIfam" id="TIGR00551">
    <property type="entry name" value="nadB"/>
    <property type="match status" value="1"/>
</dbReference>
<dbReference type="GO" id="GO:0034628">
    <property type="term" value="P:'de novo' NAD+ biosynthetic process from L-aspartate"/>
    <property type="evidence" value="ECO:0007669"/>
    <property type="project" value="TreeGrafter"/>
</dbReference>
<dbReference type="Gene3D" id="3.90.700.10">
    <property type="entry name" value="Succinate dehydrogenase/fumarate reductase flavoprotein, catalytic domain"/>
    <property type="match status" value="1"/>
</dbReference>
<dbReference type="NCBIfam" id="NF005701">
    <property type="entry name" value="PRK07512.1"/>
    <property type="match status" value="1"/>
</dbReference>
<dbReference type="InterPro" id="IPR015939">
    <property type="entry name" value="Fum_Rdtase/Succ_DH_flav-like_C"/>
</dbReference>
<evidence type="ECO:0000256" key="5">
    <source>
        <dbReference type="ARBA" id="ARBA00022630"/>
    </source>
</evidence>
<dbReference type="Pfam" id="PF00890">
    <property type="entry name" value="FAD_binding_2"/>
    <property type="match status" value="1"/>
</dbReference>
<comment type="cofactor">
    <cofactor evidence="1 11">
        <name>FAD</name>
        <dbReference type="ChEBI" id="CHEBI:57692"/>
    </cofactor>
</comment>
<accession>Q0G0Y7</accession>
<keyword evidence="15" id="KW-1185">Reference proteome</keyword>
<evidence type="ECO:0000256" key="11">
    <source>
        <dbReference type="RuleBase" id="RU362049"/>
    </source>
</evidence>
<dbReference type="STRING" id="217511.GCA_001463845_01933"/>
<dbReference type="InterPro" id="IPR027477">
    <property type="entry name" value="Succ_DH/fumarate_Rdtase_cat_sf"/>
</dbReference>
<dbReference type="UniPathway" id="UPA00253">
    <property type="reaction ID" value="UER00326"/>
</dbReference>
<comment type="similarity">
    <text evidence="3 11">Belongs to the FAD-dependent oxidoreductase 2 family. NadB subfamily.</text>
</comment>
<dbReference type="GO" id="GO:0008734">
    <property type="term" value="F:L-aspartate oxidase activity"/>
    <property type="evidence" value="ECO:0007669"/>
    <property type="project" value="UniProtKB-UniRule"/>
</dbReference>
<dbReference type="InterPro" id="IPR005288">
    <property type="entry name" value="NadB"/>
</dbReference>
<keyword evidence="7 11" id="KW-0274">FAD</keyword>
<dbReference type="PANTHER" id="PTHR42716:SF2">
    <property type="entry name" value="L-ASPARTATE OXIDASE, CHLOROPLASTIC"/>
    <property type="match status" value="1"/>
</dbReference>
<keyword evidence="6 11" id="KW-0662">Pyridine nucleotide biosynthesis</keyword>
<protein>
    <recommendedName>
        <fullName evidence="4 10">L-aspartate oxidase</fullName>
        <ecNumber evidence="4 10">1.4.3.16</ecNumber>
    </recommendedName>
</protein>
<keyword evidence="8 11" id="KW-0560">Oxidoreductase</keyword>
<comment type="catalytic activity">
    <reaction evidence="9">
        <text>L-aspartate + O2 = iminosuccinate + H2O2</text>
        <dbReference type="Rhea" id="RHEA:25876"/>
        <dbReference type="ChEBI" id="CHEBI:15379"/>
        <dbReference type="ChEBI" id="CHEBI:16240"/>
        <dbReference type="ChEBI" id="CHEBI:29991"/>
        <dbReference type="ChEBI" id="CHEBI:77875"/>
        <dbReference type="EC" id="1.4.3.16"/>
    </reaction>
    <physiologicalReaction direction="left-to-right" evidence="9">
        <dbReference type="Rhea" id="RHEA:25877"/>
    </physiologicalReaction>
</comment>
<evidence type="ECO:0000256" key="1">
    <source>
        <dbReference type="ARBA" id="ARBA00001974"/>
    </source>
</evidence>
<keyword evidence="5 11" id="KW-0285">Flavoprotein</keyword>
<dbReference type="eggNOG" id="COG0029">
    <property type="taxonomic scope" value="Bacteria"/>
</dbReference>
<dbReference type="InterPro" id="IPR003953">
    <property type="entry name" value="FAD-dep_OxRdtase_2_FAD-bd"/>
</dbReference>
<dbReference type="AlphaFoldDB" id="Q0G0Y7"/>
<proteinExistence type="inferred from homology"/>
<evidence type="ECO:0000256" key="3">
    <source>
        <dbReference type="ARBA" id="ARBA00008562"/>
    </source>
</evidence>
<dbReference type="HOGENOM" id="CLU_014312_3_2_5"/>
<dbReference type="PANTHER" id="PTHR42716">
    <property type="entry name" value="L-ASPARTATE OXIDASE"/>
    <property type="match status" value="1"/>
</dbReference>